<protein>
    <recommendedName>
        <fullName evidence="2">Nephrocystin 3-like N-terminal domain-containing protein</fullName>
    </recommendedName>
</protein>
<feature type="domain" description="Nephrocystin 3-like N-terminal" evidence="2">
    <location>
        <begin position="80"/>
        <end position="249"/>
    </location>
</feature>
<keyword evidence="4" id="KW-1185">Reference proteome</keyword>
<dbReference type="PANTHER" id="PTHR10039">
    <property type="entry name" value="AMELOGENIN"/>
    <property type="match status" value="1"/>
</dbReference>
<dbReference type="PANTHER" id="PTHR10039:SF14">
    <property type="entry name" value="NACHT DOMAIN-CONTAINING PROTEIN"/>
    <property type="match status" value="1"/>
</dbReference>
<keyword evidence="1" id="KW-0677">Repeat</keyword>
<dbReference type="EMBL" id="JAWHQM010000021">
    <property type="protein sequence ID" value="KAK5631818.1"/>
    <property type="molecule type" value="Genomic_DNA"/>
</dbReference>
<name>A0AAN7US54_9PEZI</name>
<organism evidence="3 4">
    <name type="scientific">Xylaria bambusicola</name>
    <dbReference type="NCBI Taxonomy" id="326684"/>
    <lineage>
        <taxon>Eukaryota</taxon>
        <taxon>Fungi</taxon>
        <taxon>Dikarya</taxon>
        <taxon>Ascomycota</taxon>
        <taxon>Pezizomycotina</taxon>
        <taxon>Sordariomycetes</taxon>
        <taxon>Xylariomycetidae</taxon>
        <taxon>Xylariales</taxon>
        <taxon>Xylariaceae</taxon>
        <taxon>Xylaria</taxon>
    </lineage>
</organism>
<evidence type="ECO:0000256" key="1">
    <source>
        <dbReference type="ARBA" id="ARBA00022737"/>
    </source>
</evidence>
<gene>
    <name evidence="3" type="ORF">RRF57_007532</name>
</gene>
<reference evidence="3 4" key="1">
    <citation type="submission" date="2023-10" db="EMBL/GenBank/DDBJ databases">
        <title>Draft genome sequence of Xylaria bambusicola isolate GMP-LS, the root and basal stem rot pathogen of sugarcane in Indonesia.</title>
        <authorList>
            <person name="Selvaraj P."/>
            <person name="Muralishankar V."/>
            <person name="Muruganantham S."/>
            <person name="Sp S."/>
            <person name="Haryani S."/>
            <person name="Lau K.J.X."/>
            <person name="Naqvi N.I."/>
        </authorList>
    </citation>
    <scope>NUCLEOTIDE SEQUENCE [LARGE SCALE GENOMIC DNA]</scope>
    <source>
        <strain evidence="3">GMP-LS</strain>
    </source>
</reference>
<proteinExistence type="predicted"/>
<dbReference type="AlphaFoldDB" id="A0AAN7US54"/>
<dbReference type="InterPro" id="IPR056884">
    <property type="entry name" value="NPHP3-like_N"/>
</dbReference>
<dbReference type="Proteomes" id="UP001305414">
    <property type="component" value="Unassembled WGS sequence"/>
</dbReference>
<sequence length="325" mass="37280">MKRYERLIDKGANARNIAEAREMRQEIRQWHQENLDQIERQEKEETEKQFHSIASWLKVNDSEQQELYNALLSEGQSYPGTCTWALKNNHVQLFFQKRPITQALWLHGVAGSGKSVLSAALANFAKAAGWNIIRFFCSRSYRSNNYERILQSLFLQLLRKDSELIANVYREYVLGKPPPSVAALEKLFHKILMSFSSSTLQDDYICVLIDGLNECDAETQTKVVHVANLITSNLTRSSGTISKIFISSRASDIISRHLRRKTKLSLTDEKCHLSQAIKEYTVQRLQALHMKLEQLHLTRGEIGDIEQSITRKSDGILVPPITYLT</sequence>
<evidence type="ECO:0000259" key="2">
    <source>
        <dbReference type="Pfam" id="PF24883"/>
    </source>
</evidence>
<dbReference type="Gene3D" id="3.40.50.300">
    <property type="entry name" value="P-loop containing nucleotide triphosphate hydrolases"/>
    <property type="match status" value="1"/>
</dbReference>
<dbReference type="SUPFAM" id="SSF52540">
    <property type="entry name" value="P-loop containing nucleoside triphosphate hydrolases"/>
    <property type="match status" value="1"/>
</dbReference>
<evidence type="ECO:0000313" key="4">
    <source>
        <dbReference type="Proteomes" id="UP001305414"/>
    </source>
</evidence>
<evidence type="ECO:0000313" key="3">
    <source>
        <dbReference type="EMBL" id="KAK5631818.1"/>
    </source>
</evidence>
<comment type="caution">
    <text evidence="3">The sequence shown here is derived from an EMBL/GenBank/DDBJ whole genome shotgun (WGS) entry which is preliminary data.</text>
</comment>
<dbReference type="Pfam" id="PF24883">
    <property type="entry name" value="NPHP3_N"/>
    <property type="match status" value="1"/>
</dbReference>
<accession>A0AAN7US54</accession>
<dbReference type="InterPro" id="IPR027417">
    <property type="entry name" value="P-loop_NTPase"/>
</dbReference>